<dbReference type="Pfam" id="PF05517">
    <property type="entry name" value="p25-alpha"/>
    <property type="match status" value="1"/>
</dbReference>
<comment type="caution">
    <text evidence="2">The sequence shown here is derived from an EMBL/GenBank/DDBJ whole genome shotgun (WGS) entry which is preliminary data.</text>
</comment>
<name>A0A8X6PQH9_NEPPI</name>
<dbReference type="EMBL" id="BMAW01022053">
    <property type="protein sequence ID" value="GFT76046.1"/>
    <property type="molecule type" value="Genomic_DNA"/>
</dbReference>
<dbReference type="GO" id="GO:0015631">
    <property type="term" value="F:tubulin binding"/>
    <property type="evidence" value="ECO:0007669"/>
    <property type="project" value="InterPro"/>
</dbReference>
<accession>A0A8X6PQH9</accession>
<dbReference type="SUPFAM" id="SSF47473">
    <property type="entry name" value="EF-hand"/>
    <property type="match status" value="1"/>
</dbReference>
<evidence type="ECO:0000313" key="2">
    <source>
        <dbReference type="EMBL" id="GFT76046.1"/>
    </source>
</evidence>
<dbReference type="InterPro" id="IPR008907">
    <property type="entry name" value="TPP/p25"/>
</dbReference>
<reference evidence="2" key="1">
    <citation type="submission" date="2020-08" db="EMBL/GenBank/DDBJ databases">
        <title>Multicomponent nature underlies the extraordinary mechanical properties of spider dragline silk.</title>
        <authorList>
            <person name="Kono N."/>
            <person name="Nakamura H."/>
            <person name="Mori M."/>
            <person name="Yoshida Y."/>
            <person name="Ohtoshi R."/>
            <person name="Malay A.D."/>
            <person name="Moran D.A.P."/>
            <person name="Tomita M."/>
            <person name="Numata K."/>
            <person name="Arakawa K."/>
        </authorList>
    </citation>
    <scope>NUCLEOTIDE SEQUENCE</scope>
</reference>
<protein>
    <submittedName>
        <fullName evidence="2">Uncharacterized protein</fullName>
    </submittedName>
</protein>
<gene>
    <name evidence="2" type="ORF">NPIL_565771</name>
</gene>
<dbReference type="AlphaFoldDB" id="A0A8X6PQH9"/>
<proteinExistence type="inferred from homology"/>
<dbReference type="OrthoDB" id="7340997at2759"/>
<dbReference type="Gene3D" id="1.10.238.10">
    <property type="entry name" value="EF-hand"/>
    <property type="match status" value="1"/>
</dbReference>
<evidence type="ECO:0000313" key="3">
    <source>
        <dbReference type="Proteomes" id="UP000887013"/>
    </source>
</evidence>
<organism evidence="2 3">
    <name type="scientific">Nephila pilipes</name>
    <name type="common">Giant wood spider</name>
    <name type="synonym">Nephila maculata</name>
    <dbReference type="NCBI Taxonomy" id="299642"/>
    <lineage>
        <taxon>Eukaryota</taxon>
        <taxon>Metazoa</taxon>
        <taxon>Ecdysozoa</taxon>
        <taxon>Arthropoda</taxon>
        <taxon>Chelicerata</taxon>
        <taxon>Arachnida</taxon>
        <taxon>Araneae</taxon>
        <taxon>Araneomorphae</taxon>
        <taxon>Entelegynae</taxon>
        <taxon>Araneoidea</taxon>
        <taxon>Nephilidae</taxon>
        <taxon>Nephila</taxon>
    </lineage>
</organism>
<dbReference type="GO" id="GO:0046785">
    <property type="term" value="P:microtubule polymerization"/>
    <property type="evidence" value="ECO:0007669"/>
    <property type="project" value="InterPro"/>
</dbReference>
<keyword evidence="3" id="KW-1185">Reference proteome</keyword>
<comment type="similarity">
    <text evidence="1">Belongs to the TPPP family.</text>
</comment>
<dbReference type="Proteomes" id="UP000887013">
    <property type="component" value="Unassembled WGS sequence"/>
</dbReference>
<evidence type="ECO:0000256" key="1">
    <source>
        <dbReference type="ARBA" id="ARBA00010994"/>
    </source>
</evidence>
<sequence>MKQSHSMEDEFEARFYQYANFNNPKKDGKITLNNIDFWLKEARILNISGGITQIDTSEIFSNTAKNGNRLTFEGFKKFVQTLASNKKMEVHELIDQLVRTRNPNIGSQIHL</sequence>
<dbReference type="InterPro" id="IPR011992">
    <property type="entry name" value="EF-hand-dom_pair"/>
</dbReference>